<dbReference type="EMBL" id="JABSTV010001253">
    <property type="protein sequence ID" value="KAH7943335.1"/>
    <property type="molecule type" value="Genomic_DNA"/>
</dbReference>
<dbReference type="AlphaFoldDB" id="A0A9D4PHU8"/>
<accession>A0A9D4PHU8</accession>
<feature type="compositionally biased region" description="Polar residues" evidence="1">
    <location>
        <begin position="13"/>
        <end position="22"/>
    </location>
</feature>
<dbReference type="SUPFAM" id="SSF52047">
    <property type="entry name" value="RNI-like"/>
    <property type="match status" value="1"/>
</dbReference>
<comment type="caution">
    <text evidence="2">The sequence shown here is derived from an EMBL/GenBank/DDBJ whole genome shotgun (WGS) entry which is preliminary data.</text>
</comment>
<dbReference type="PIRSF" id="PIRSF001220">
    <property type="entry name" value="L-ASNase_gatD"/>
    <property type="match status" value="1"/>
</dbReference>
<keyword evidence="3" id="KW-1185">Reference proteome</keyword>
<organism evidence="2 3">
    <name type="scientific">Rhipicephalus sanguineus</name>
    <name type="common">Brown dog tick</name>
    <name type="synonym">Ixodes sanguineus</name>
    <dbReference type="NCBI Taxonomy" id="34632"/>
    <lineage>
        <taxon>Eukaryota</taxon>
        <taxon>Metazoa</taxon>
        <taxon>Ecdysozoa</taxon>
        <taxon>Arthropoda</taxon>
        <taxon>Chelicerata</taxon>
        <taxon>Arachnida</taxon>
        <taxon>Acari</taxon>
        <taxon>Parasitiformes</taxon>
        <taxon>Ixodida</taxon>
        <taxon>Ixodoidea</taxon>
        <taxon>Ixodidae</taxon>
        <taxon>Rhipicephalinae</taxon>
        <taxon>Rhipicephalus</taxon>
        <taxon>Rhipicephalus</taxon>
    </lineage>
</organism>
<name>A0A9D4PHU8_RHISA</name>
<dbReference type="Gene3D" id="3.80.10.10">
    <property type="entry name" value="Ribonuclease Inhibitor"/>
    <property type="match status" value="1"/>
</dbReference>
<dbReference type="InterPro" id="IPR032675">
    <property type="entry name" value="LRR_dom_sf"/>
</dbReference>
<evidence type="ECO:0000256" key="1">
    <source>
        <dbReference type="SAM" id="MobiDB-lite"/>
    </source>
</evidence>
<proteinExistence type="predicted"/>
<reference evidence="2" key="2">
    <citation type="submission" date="2021-09" db="EMBL/GenBank/DDBJ databases">
        <authorList>
            <person name="Jia N."/>
            <person name="Wang J."/>
            <person name="Shi W."/>
            <person name="Du L."/>
            <person name="Sun Y."/>
            <person name="Zhan W."/>
            <person name="Jiang J."/>
            <person name="Wang Q."/>
            <person name="Zhang B."/>
            <person name="Ji P."/>
            <person name="Sakyi L.B."/>
            <person name="Cui X."/>
            <person name="Yuan T."/>
            <person name="Jiang B."/>
            <person name="Yang W."/>
            <person name="Lam T.T.-Y."/>
            <person name="Chang Q."/>
            <person name="Ding S."/>
            <person name="Wang X."/>
            <person name="Zhu J."/>
            <person name="Ruan X."/>
            <person name="Zhao L."/>
            <person name="Wei J."/>
            <person name="Que T."/>
            <person name="Du C."/>
            <person name="Cheng J."/>
            <person name="Dai P."/>
            <person name="Han X."/>
            <person name="Huang E."/>
            <person name="Gao Y."/>
            <person name="Liu J."/>
            <person name="Shao H."/>
            <person name="Ye R."/>
            <person name="Li L."/>
            <person name="Wei W."/>
            <person name="Wang X."/>
            <person name="Wang C."/>
            <person name="Huo Q."/>
            <person name="Li W."/>
            <person name="Guo W."/>
            <person name="Chen H."/>
            <person name="Chen S."/>
            <person name="Zhou L."/>
            <person name="Zhou L."/>
            <person name="Ni X."/>
            <person name="Tian J."/>
            <person name="Zhou Y."/>
            <person name="Sheng Y."/>
            <person name="Liu T."/>
            <person name="Pan Y."/>
            <person name="Xia L."/>
            <person name="Li J."/>
            <person name="Zhao F."/>
            <person name="Cao W."/>
        </authorList>
    </citation>
    <scope>NUCLEOTIDE SEQUENCE</scope>
    <source>
        <strain evidence="2">Rsan-2018</strain>
        <tissue evidence="2">Larvae</tissue>
    </source>
</reference>
<sequence length="302" mass="33563">MEELADSPKSMKENPTPSPTSTEAKEDPHRIPEYLNTACTKSDDACCQLLRYRRPINEKLLNIGLEICEDETCDDGIRIAIVQASGRGYEFTNNDDEKSALDVVQFLLTEHECITTVEMNRIMMHCESLLKALRLNRAVETVVISGMEATRSAKDEAAFKAVKSMSQLKRLILDTSRCPSGYANMRLYGQLLRGATRRLTTLDVAAAEMSPKQAKRLIGALTRRKTVEHLVVGENVFTNGKQGSGRCFANYLVNADTLRTLKLTSKPNFTNEQAVRTLVSALCQAKTLVEVKADLDLKMVGL</sequence>
<reference evidence="2" key="1">
    <citation type="journal article" date="2020" name="Cell">
        <title>Large-Scale Comparative Analyses of Tick Genomes Elucidate Their Genetic Diversity and Vector Capacities.</title>
        <authorList>
            <consortium name="Tick Genome and Microbiome Consortium (TIGMIC)"/>
            <person name="Jia N."/>
            <person name="Wang J."/>
            <person name="Shi W."/>
            <person name="Du L."/>
            <person name="Sun Y."/>
            <person name="Zhan W."/>
            <person name="Jiang J.F."/>
            <person name="Wang Q."/>
            <person name="Zhang B."/>
            <person name="Ji P."/>
            <person name="Bell-Sakyi L."/>
            <person name="Cui X.M."/>
            <person name="Yuan T.T."/>
            <person name="Jiang B.G."/>
            <person name="Yang W.F."/>
            <person name="Lam T.T."/>
            <person name="Chang Q.C."/>
            <person name="Ding S.J."/>
            <person name="Wang X.J."/>
            <person name="Zhu J.G."/>
            <person name="Ruan X.D."/>
            <person name="Zhao L."/>
            <person name="Wei J.T."/>
            <person name="Ye R.Z."/>
            <person name="Que T.C."/>
            <person name="Du C.H."/>
            <person name="Zhou Y.H."/>
            <person name="Cheng J.X."/>
            <person name="Dai P.F."/>
            <person name="Guo W.B."/>
            <person name="Han X.H."/>
            <person name="Huang E.J."/>
            <person name="Li L.F."/>
            <person name="Wei W."/>
            <person name="Gao Y.C."/>
            <person name="Liu J.Z."/>
            <person name="Shao H.Z."/>
            <person name="Wang X."/>
            <person name="Wang C.C."/>
            <person name="Yang T.C."/>
            <person name="Huo Q.B."/>
            <person name="Li W."/>
            <person name="Chen H.Y."/>
            <person name="Chen S.E."/>
            <person name="Zhou L.G."/>
            <person name="Ni X.B."/>
            <person name="Tian J.H."/>
            <person name="Sheng Y."/>
            <person name="Liu T."/>
            <person name="Pan Y.S."/>
            <person name="Xia L.Y."/>
            <person name="Li J."/>
            <person name="Zhao F."/>
            <person name="Cao W.C."/>
        </authorList>
    </citation>
    <scope>NUCLEOTIDE SEQUENCE</scope>
    <source>
        <strain evidence="2">Rsan-2018</strain>
    </source>
</reference>
<dbReference type="Proteomes" id="UP000821837">
    <property type="component" value="Unassembled WGS sequence"/>
</dbReference>
<evidence type="ECO:0000313" key="2">
    <source>
        <dbReference type="EMBL" id="KAH7943335.1"/>
    </source>
</evidence>
<dbReference type="InterPro" id="IPR006034">
    <property type="entry name" value="Asparaginase/glutaminase-like"/>
</dbReference>
<dbReference type="PIRSF" id="PIRSF500176">
    <property type="entry name" value="L_ASNase"/>
    <property type="match status" value="1"/>
</dbReference>
<gene>
    <name evidence="2" type="ORF">HPB52_006956</name>
</gene>
<evidence type="ECO:0000313" key="3">
    <source>
        <dbReference type="Proteomes" id="UP000821837"/>
    </source>
</evidence>
<protein>
    <submittedName>
        <fullName evidence="2">Uncharacterized protein</fullName>
    </submittedName>
</protein>
<feature type="region of interest" description="Disordered" evidence="1">
    <location>
        <begin position="1"/>
        <end position="30"/>
    </location>
</feature>